<dbReference type="InterPro" id="IPR017687">
    <property type="entry name" value="BamB"/>
</dbReference>
<evidence type="ECO:0000256" key="1">
    <source>
        <dbReference type="ARBA" id="ARBA00022729"/>
    </source>
</evidence>
<dbReference type="GO" id="GO:0009279">
    <property type="term" value="C:cell outer membrane"/>
    <property type="evidence" value="ECO:0007669"/>
    <property type="project" value="UniProtKB-SubCell"/>
</dbReference>
<accession>A0A6M4H803</accession>
<evidence type="ECO:0000256" key="2">
    <source>
        <dbReference type="ARBA" id="ARBA00023136"/>
    </source>
</evidence>
<proteinExistence type="inferred from homology"/>
<comment type="subcellular location">
    <subcellularLocation>
        <location evidence="4">Cell outer membrane</location>
        <topology evidence="4">Lipid-anchor</topology>
    </subcellularLocation>
</comment>
<comment type="similarity">
    <text evidence="4">Belongs to the BamB family.</text>
</comment>
<dbReference type="Gene3D" id="2.130.10.10">
    <property type="entry name" value="YVTN repeat-like/Quinoprotein amine dehydrogenase"/>
    <property type="match status" value="1"/>
</dbReference>
<evidence type="ECO:0000313" key="7">
    <source>
        <dbReference type="Proteomes" id="UP000503096"/>
    </source>
</evidence>
<feature type="domain" description="Pyrrolo-quinoline quinone repeat" evidence="5">
    <location>
        <begin position="74"/>
        <end position="304"/>
    </location>
</feature>
<comment type="function">
    <text evidence="4">Part of the outer membrane protein assembly complex, which is involved in assembly and insertion of beta-barrel proteins into the outer membrane.</text>
</comment>
<dbReference type="PANTHER" id="PTHR34512">
    <property type="entry name" value="CELL SURFACE PROTEIN"/>
    <property type="match status" value="1"/>
</dbReference>
<dbReference type="InterPro" id="IPR015943">
    <property type="entry name" value="WD40/YVTN_repeat-like_dom_sf"/>
</dbReference>
<dbReference type="SMART" id="SM00564">
    <property type="entry name" value="PQQ"/>
    <property type="match status" value="6"/>
</dbReference>
<name>A0A6M4H803_9PROT</name>
<dbReference type="InterPro" id="IPR011047">
    <property type="entry name" value="Quinoprotein_ADH-like_sf"/>
</dbReference>
<dbReference type="InterPro" id="IPR002372">
    <property type="entry name" value="PQQ_rpt_dom"/>
</dbReference>
<organism evidence="6 7">
    <name type="scientific">Usitatibacter palustris</name>
    <dbReference type="NCBI Taxonomy" id="2732487"/>
    <lineage>
        <taxon>Bacteria</taxon>
        <taxon>Pseudomonadati</taxon>
        <taxon>Pseudomonadota</taxon>
        <taxon>Betaproteobacteria</taxon>
        <taxon>Nitrosomonadales</taxon>
        <taxon>Usitatibacteraceae</taxon>
        <taxon>Usitatibacter</taxon>
    </lineage>
</organism>
<keyword evidence="7" id="KW-1185">Reference proteome</keyword>
<dbReference type="Pfam" id="PF13360">
    <property type="entry name" value="PQQ_2"/>
    <property type="match status" value="2"/>
</dbReference>
<protein>
    <recommendedName>
        <fullName evidence="4">Outer membrane protein assembly factor BamB</fullName>
    </recommendedName>
</protein>
<feature type="domain" description="Pyrrolo-quinoline quinone repeat" evidence="5">
    <location>
        <begin position="315"/>
        <end position="373"/>
    </location>
</feature>
<keyword evidence="2 4" id="KW-0472">Membrane</keyword>
<dbReference type="SUPFAM" id="SSF50998">
    <property type="entry name" value="Quinoprotein alcohol dehydrogenase-like"/>
    <property type="match status" value="1"/>
</dbReference>
<evidence type="ECO:0000256" key="3">
    <source>
        <dbReference type="ARBA" id="ARBA00023237"/>
    </source>
</evidence>
<dbReference type="HAMAP" id="MF_00923">
    <property type="entry name" value="OM_assembly_BamB"/>
    <property type="match status" value="1"/>
</dbReference>
<evidence type="ECO:0000259" key="5">
    <source>
        <dbReference type="Pfam" id="PF13360"/>
    </source>
</evidence>
<dbReference type="PROSITE" id="PS51257">
    <property type="entry name" value="PROKAR_LIPOPROTEIN"/>
    <property type="match status" value="1"/>
</dbReference>
<dbReference type="EMBL" id="CP053073">
    <property type="protein sequence ID" value="QJR15700.1"/>
    <property type="molecule type" value="Genomic_DNA"/>
</dbReference>
<dbReference type="NCBIfam" id="TIGR03300">
    <property type="entry name" value="assembly_YfgL"/>
    <property type="match status" value="1"/>
</dbReference>
<dbReference type="PANTHER" id="PTHR34512:SF30">
    <property type="entry name" value="OUTER MEMBRANE PROTEIN ASSEMBLY FACTOR BAMB"/>
    <property type="match status" value="1"/>
</dbReference>
<dbReference type="KEGG" id="upl:DSM104440_02526"/>
<evidence type="ECO:0000313" key="6">
    <source>
        <dbReference type="EMBL" id="QJR15700.1"/>
    </source>
</evidence>
<dbReference type="GO" id="GO:0051205">
    <property type="term" value="P:protein insertion into membrane"/>
    <property type="evidence" value="ECO:0007669"/>
    <property type="project" value="UniProtKB-UniRule"/>
</dbReference>
<keyword evidence="4" id="KW-0564">Palmitate</keyword>
<reference evidence="6 7" key="1">
    <citation type="submission" date="2020-04" db="EMBL/GenBank/DDBJ databases">
        <title>Usitatibacter rugosus gen. nov., sp. nov. and Usitatibacter palustris sp. nov., novel members of Usitatibacteraceae fam. nov. within the order Nitrosomonadales isolated from soil.</title>
        <authorList>
            <person name="Huber K.J."/>
            <person name="Neumann-Schaal M."/>
            <person name="Geppert A."/>
            <person name="Luckner M."/>
            <person name="Wanner G."/>
            <person name="Overmann J."/>
        </authorList>
    </citation>
    <scope>NUCLEOTIDE SEQUENCE [LARGE SCALE GENOMIC DNA]</scope>
    <source>
        <strain evidence="6 7">Swamp67</strain>
    </source>
</reference>
<keyword evidence="3 4" id="KW-0998">Cell outer membrane</keyword>
<comment type="subunit">
    <text evidence="4">Part of the Bam complex.</text>
</comment>
<sequence length="376" mass="38701">MIASRLVACGAALALAGCGFLGIGGGNARTPTPLNPITATVTPKATWSASVGKAGAFRLFPDIEGGKVYTANADGGVTILAEDTGQVATRFESKKAVSGGVAAGDSVIVVGTMKGDVTAFDLTGKELWNTNLAGEVISPASIAKKTAVVRTSDGRIYGISLTDGKRRWVYQRPSPALLLRTESGVHIDGGDVIAGYPGGKLIALDIDDGKLTWEVNVSLPRGATELERIADVAGVPYLDGPRVCAAAFQGKVACFEIQTRNMVWSRDVSSSRALAADAKNIYVVDDSGAVHALDKNSGASLWKQDKLLYRRLTAPVIAGGNVLVGDGYGFLHVLSPTDGSLIGRMSVDGGAVNALVAATKGVVVQTAGGTVSLVNF</sequence>
<dbReference type="InterPro" id="IPR018391">
    <property type="entry name" value="PQQ_b-propeller_rpt"/>
</dbReference>
<dbReference type="AlphaFoldDB" id="A0A6M4H803"/>
<keyword evidence="1 4" id="KW-0732">Signal</keyword>
<dbReference type="Proteomes" id="UP000503096">
    <property type="component" value="Chromosome"/>
</dbReference>
<dbReference type="RefSeq" id="WP_171163215.1">
    <property type="nucleotide sequence ID" value="NZ_CP053073.1"/>
</dbReference>
<dbReference type="FunCoup" id="A0A6M4H803">
    <property type="interactions" value="78"/>
</dbReference>
<dbReference type="GO" id="GO:0043165">
    <property type="term" value="P:Gram-negative-bacterium-type cell outer membrane assembly"/>
    <property type="evidence" value="ECO:0007669"/>
    <property type="project" value="UniProtKB-UniRule"/>
</dbReference>
<gene>
    <name evidence="4 6" type="primary">bamB</name>
    <name evidence="6" type="ORF">DSM104440_02526</name>
</gene>
<dbReference type="InParanoid" id="A0A6M4H803"/>
<keyword evidence="4" id="KW-0449">Lipoprotein</keyword>
<evidence type="ECO:0000256" key="4">
    <source>
        <dbReference type="HAMAP-Rule" id="MF_00923"/>
    </source>
</evidence>